<evidence type="ECO:0000256" key="6">
    <source>
        <dbReference type="SAM" id="Phobius"/>
    </source>
</evidence>
<dbReference type="Pfam" id="PF00324">
    <property type="entry name" value="AA_permease"/>
    <property type="match status" value="1"/>
</dbReference>
<dbReference type="OrthoDB" id="3900342at2759"/>
<feature type="transmembrane region" description="Helical" evidence="6">
    <location>
        <begin position="383"/>
        <end position="402"/>
    </location>
</feature>
<dbReference type="EMBL" id="CAJHIA010000014">
    <property type="protein sequence ID" value="CAD6445316.1"/>
    <property type="molecule type" value="Genomic_DNA"/>
</dbReference>
<dbReference type="PANTHER" id="PTHR43341:SF35">
    <property type="entry name" value="ACID TRANSPORTER, PUTATIVE-RELATED"/>
    <property type="match status" value="1"/>
</dbReference>
<dbReference type="InterPro" id="IPR004841">
    <property type="entry name" value="AA-permease/SLC12A_dom"/>
</dbReference>
<dbReference type="GO" id="GO:0016020">
    <property type="term" value="C:membrane"/>
    <property type="evidence" value="ECO:0007669"/>
    <property type="project" value="UniProtKB-SubCell"/>
</dbReference>
<evidence type="ECO:0000313" key="8">
    <source>
        <dbReference type="EMBL" id="CAD6445316.1"/>
    </source>
</evidence>
<feature type="transmembrane region" description="Helical" evidence="6">
    <location>
        <begin position="119"/>
        <end position="147"/>
    </location>
</feature>
<dbReference type="GO" id="GO:0015171">
    <property type="term" value="F:amino acid transmembrane transporter activity"/>
    <property type="evidence" value="ECO:0007669"/>
    <property type="project" value="TreeGrafter"/>
</dbReference>
<evidence type="ECO:0000256" key="2">
    <source>
        <dbReference type="ARBA" id="ARBA00022692"/>
    </source>
</evidence>
<evidence type="ECO:0000256" key="3">
    <source>
        <dbReference type="ARBA" id="ARBA00022989"/>
    </source>
</evidence>
<accession>A0A8H2ZQX8</accession>
<evidence type="ECO:0000256" key="1">
    <source>
        <dbReference type="ARBA" id="ARBA00004141"/>
    </source>
</evidence>
<feature type="transmembrane region" description="Helical" evidence="6">
    <location>
        <begin position="570"/>
        <end position="590"/>
    </location>
</feature>
<feature type="region of interest" description="Disordered" evidence="5">
    <location>
        <begin position="55"/>
        <end position="77"/>
    </location>
</feature>
<feature type="domain" description="Amino acid permease/ SLC12A" evidence="7">
    <location>
        <begin position="88"/>
        <end position="595"/>
    </location>
</feature>
<gene>
    <name evidence="8" type="ORF">SCLTRI_LOCUS5107</name>
</gene>
<dbReference type="AlphaFoldDB" id="A0A8H2ZQX8"/>
<evidence type="ECO:0000256" key="5">
    <source>
        <dbReference type="SAM" id="MobiDB-lite"/>
    </source>
</evidence>
<keyword evidence="9" id="KW-1185">Reference proteome</keyword>
<evidence type="ECO:0000256" key="4">
    <source>
        <dbReference type="ARBA" id="ARBA00023136"/>
    </source>
</evidence>
<feature type="transmembrane region" description="Helical" evidence="6">
    <location>
        <begin position="307"/>
        <end position="330"/>
    </location>
</feature>
<comment type="subcellular location">
    <subcellularLocation>
        <location evidence="1">Membrane</location>
        <topology evidence="1">Multi-pass membrane protein</topology>
    </subcellularLocation>
</comment>
<organism evidence="8 9">
    <name type="scientific">Sclerotinia trifoliorum</name>
    <dbReference type="NCBI Taxonomy" id="28548"/>
    <lineage>
        <taxon>Eukaryota</taxon>
        <taxon>Fungi</taxon>
        <taxon>Dikarya</taxon>
        <taxon>Ascomycota</taxon>
        <taxon>Pezizomycotina</taxon>
        <taxon>Leotiomycetes</taxon>
        <taxon>Helotiales</taxon>
        <taxon>Sclerotiniaceae</taxon>
        <taxon>Sclerotinia</taxon>
    </lineage>
</organism>
<sequence length="649" mass="72572">MLLSFPNSFDLFYASRHIIFTLHITTSILLAIHIMDHEKPQAVIPPQIFEFDIDQSQSRTSPDVEPDYPEDRRERRGESLWRTLSERHINMIAFSGTIGNGLFLGSGRSLAGAGPGGAVMAYIIMGTVVSSVISCLGEMTALMPVNAPVVEFPRRFLDRGVGFAVGWMYWFAWAVTAAEELVAVSGTLGFHYDDGKTFLAWRIGESVDPAVWIGLFLIIVTAINMFPVKYFGELEYAFGCIKIIFITMIIVLMLILDTMQPRSNAYYASPPNSKYWCSPWGFFNHAYSVRDEEGNVQRKIEGSTGSFLGMWTTIINVIFSYTGMDIVAATAAESKSLANAESMKMAARKISIRIVTLYTMAMITASFVVPYTHPFINGKGQSVGAHSIFVIAVVEAGLPAMAHFFNAIFAFASFTCAINSMYVASRVLHTLALQDQTGPEFIARRLRQTRSGVPVRAVLATASMALVAFMGRTGTTALRLSELASNCTSSILIVYATICATYLGFFRTLEDTKLYGNASERQAAHYDRDHPRYPYKSHGQWLKGFYGMSACIILVTFNGVAAFLERPFDVRRFIASYISIPVFILLIIGYKVHKHGFRIRNWGPERSNDLRNTIQAASEKRKGRLEFPDEGLSVENFKTWAHWLWVWTR</sequence>
<evidence type="ECO:0000259" key="7">
    <source>
        <dbReference type="Pfam" id="PF00324"/>
    </source>
</evidence>
<feature type="transmembrane region" description="Helical" evidence="6">
    <location>
        <begin position="12"/>
        <end position="32"/>
    </location>
</feature>
<dbReference type="Gene3D" id="1.20.1740.10">
    <property type="entry name" value="Amino acid/polyamine transporter I"/>
    <property type="match status" value="1"/>
</dbReference>
<dbReference type="InterPro" id="IPR050524">
    <property type="entry name" value="APC_YAT"/>
</dbReference>
<feature type="transmembrane region" description="Helical" evidence="6">
    <location>
        <begin position="483"/>
        <end position="505"/>
    </location>
</feature>
<feature type="transmembrane region" description="Helical" evidence="6">
    <location>
        <begin position="545"/>
        <end position="564"/>
    </location>
</feature>
<feature type="transmembrane region" description="Helical" evidence="6">
    <location>
        <begin position="236"/>
        <end position="256"/>
    </location>
</feature>
<dbReference type="PANTHER" id="PTHR43341">
    <property type="entry name" value="AMINO ACID PERMEASE"/>
    <property type="match status" value="1"/>
</dbReference>
<name>A0A8H2ZQX8_9HELO</name>
<keyword evidence="3 6" id="KW-1133">Transmembrane helix</keyword>
<keyword evidence="2 6" id="KW-0812">Transmembrane</keyword>
<keyword evidence="4 6" id="KW-0472">Membrane</keyword>
<dbReference type="PIRSF" id="PIRSF006060">
    <property type="entry name" value="AA_transporter"/>
    <property type="match status" value="1"/>
</dbReference>
<dbReference type="Proteomes" id="UP000624404">
    <property type="component" value="Unassembled WGS sequence"/>
</dbReference>
<evidence type="ECO:0000313" key="9">
    <source>
        <dbReference type="Proteomes" id="UP000624404"/>
    </source>
</evidence>
<protein>
    <submittedName>
        <fullName evidence="8">863bd8f2-e46a-4f97-a568-b3d3032bdac5</fullName>
    </submittedName>
</protein>
<reference evidence="8" key="1">
    <citation type="submission" date="2020-10" db="EMBL/GenBank/DDBJ databases">
        <authorList>
            <person name="Kusch S."/>
        </authorList>
    </citation>
    <scope>NUCLEOTIDE SEQUENCE</scope>
    <source>
        <strain evidence="8">SwB9</strain>
    </source>
</reference>
<feature type="transmembrane region" description="Helical" evidence="6">
    <location>
        <begin position="167"/>
        <end position="190"/>
    </location>
</feature>
<feature type="transmembrane region" description="Helical" evidence="6">
    <location>
        <begin position="453"/>
        <end position="471"/>
    </location>
</feature>
<feature type="transmembrane region" description="Helical" evidence="6">
    <location>
        <begin position="210"/>
        <end position="230"/>
    </location>
</feature>
<feature type="transmembrane region" description="Helical" evidence="6">
    <location>
        <begin position="350"/>
        <end position="371"/>
    </location>
</feature>
<proteinExistence type="predicted"/>
<comment type="caution">
    <text evidence="8">The sequence shown here is derived from an EMBL/GenBank/DDBJ whole genome shotgun (WGS) entry which is preliminary data.</text>
</comment>
<dbReference type="FunFam" id="1.20.1740.10:FF:000086">
    <property type="entry name" value="Amino acid transporter, putative"/>
    <property type="match status" value="1"/>
</dbReference>